<evidence type="ECO:0000256" key="2">
    <source>
        <dbReference type="ARBA" id="ARBA00022840"/>
    </source>
</evidence>
<evidence type="ECO:0000313" key="4">
    <source>
        <dbReference type="Proteomes" id="UP000050360"/>
    </source>
</evidence>
<keyword evidence="1" id="KW-0547">Nucleotide-binding</keyword>
<dbReference type="PANTHER" id="PTHR43637:SF2">
    <property type="entry name" value="PROTEIN GVPD 1"/>
    <property type="match status" value="1"/>
</dbReference>
<comment type="caution">
    <text evidence="3">The sequence shown here is derived from an EMBL/GenBank/DDBJ whole genome shotgun (WGS) entry which is preliminary data.</text>
</comment>
<sequence>MEQHRIATGIRSLDPIIKGGFPAGSFIVLLGEIGAGNIEFAYSSMILSQLEQKKSKSAPTTAEAGLNYKYSKKICYVSITRSKEDILNEIAFGFSREYSAALRDVINFQDFSKQFFLKSSVPSRWISDKISFEKLCEPVADANLLVDLVDFLEKNASDSLVILDSLTQLAQYCEEYMKWNELLFFLRALQKAAKLWNGVVYAVLSKNVFQRRKEESIIDCADGVLVFDWVETGVAQRQQIMYIKKFGGLLPTLEKDNIANFEIKIMPATGFQVTNVKQIVSFGR</sequence>
<dbReference type="InterPro" id="IPR027417">
    <property type="entry name" value="P-loop_NTPase"/>
</dbReference>
<keyword evidence="3" id="KW-0966">Cell projection</keyword>
<keyword evidence="3" id="KW-0282">Flagellum</keyword>
<protein>
    <submittedName>
        <fullName evidence="3">Flagellar accessory protein FlaH</fullName>
    </submittedName>
</protein>
<organism evidence="3 4">
    <name type="scientific">Candidatus Methanoperedens nitratireducens</name>
    <dbReference type="NCBI Taxonomy" id="1392998"/>
    <lineage>
        <taxon>Archaea</taxon>
        <taxon>Methanobacteriati</taxon>
        <taxon>Methanobacteriota</taxon>
        <taxon>Stenosarchaea group</taxon>
        <taxon>Methanomicrobia</taxon>
        <taxon>Methanosarcinales</taxon>
        <taxon>ANME-2 cluster</taxon>
        <taxon>Candidatus Methanoperedentaceae</taxon>
        <taxon>Candidatus Methanoperedens</taxon>
    </lineage>
</organism>
<dbReference type="EMBL" id="LKCM01000106">
    <property type="protein sequence ID" value="KPQ44136.1"/>
    <property type="molecule type" value="Genomic_DNA"/>
</dbReference>
<reference evidence="3 4" key="1">
    <citation type="submission" date="2015-09" db="EMBL/GenBank/DDBJ databases">
        <title>A metagenomics-based metabolic model of nitrate-dependent anaerobic oxidation of methane by Methanoperedens-like archaea.</title>
        <authorList>
            <person name="Arshad A."/>
            <person name="Speth D.R."/>
            <person name="De Graaf R.M."/>
            <person name="Op Den Camp H.J."/>
            <person name="Jetten M.S."/>
            <person name="Welte C.U."/>
        </authorList>
    </citation>
    <scope>NUCLEOTIDE SEQUENCE [LARGE SCALE GENOMIC DNA]</scope>
</reference>
<proteinExistence type="predicted"/>
<accession>A0A0P8CBC9</accession>
<keyword evidence="2" id="KW-0067">ATP-binding</keyword>
<keyword evidence="3" id="KW-0969">Cilium</keyword>
<name>A0A0P8CBC9_9EURY</name>
<dbReference type="Proteomes" id="UP000050360">
    <property type="component" value="Unassembled WGS sequence"/>
</dbReference>
<gene>
    <name evidence="3" type="ORF">MPEBLZ_01275</name>
</gene>
<evidence type="ECO:0000256" key="1">
    <source>
        <dbReference type="ARBA" id="ARBA00022741"/>
    </source>
</evidence>
<dbReference type="SUPFAM" id="SSF52540">
    <property type="entry name" value="P-loop containing nucleoside triphosphate hydrolases"/>
    <property type="match status" value="1"/>
</dbReference>
<evidence type="ECO:0000313" key="3">
    <source>
        <dbReference type="EMBL" id="KPQ44136.1"/>
    </source>
</evidence>
<dbReference type="PANTHER" id="PTHR43637">
    <property type="entry name" value="UPF0273 PROTEIN TM_0370"/>
    <property type="match status" value="1"/>
</dbReference>
<dbReference type="Gene3D" id="3.40.50.300">
    <property type="entry name" value="P-loop containing nucleotide triphosphate hydrolases"/>
    <property type="match status" value="1"/>
</dbReference>
<dbReference type="AlphaFoldDB" id="A0A0P8CBC9"/>
<dbReference type="GO" id="GO:0005524">
    <property type="term" value="F:ATP binding"/>
    <property type="evidence" value="ECO:0007669"/>
    <property type="project" value="UniProtKB-KW"/>
</dbReference>